<evidence type="ECO:0000259" key="1">
    <source>
        <dbReference type="Pfam" id="PF13454"/>
    </source>
</evidence>
<keyword evidence="2" id="KW-0378">Hydrolase</keyword>
<evidence type="ECO:0000313" key="3">
    <source>
        <dbReference type="Proteomes" id="UP000068164"/>
    </source>
</evidence>
<dbReference type="SUPFAM" id="SSF51905">
    <property type="entry name" value="FAD/NAD(P)-binding domain"/>
    <property type="match status" value="2"/>
</dbReference>
<feature type="domain" description="FAD-dependent urate hydroxylase HpyO/Asp monooxygenase CreE-like FAD/NAD(P)-binding" evidence="1">
    <location>
        <begin position="17"/>
        <end position="169"/>
    </location>
</feature>
<dbReference type="InterPro" id="IPR038732">
    <property type="entry name" value="HpyO/CreE_NAD-binding"/>
</dbReference>
<dbReference type="InterPro" id="IPR036188">
    <property type="entry name" value="FAD/NAD-bd_sf"/>
</dbReference>
<dbReference type="Gene3D" id="3.50.50.60">
    <property type="entry name" value="FAD/NAD(P)-binding domain"/>
    <property type="match status" value="1"/>
</dbReference>
<dbReference type="Pfam" id="PF13454">
    <property type="entry name" value="NAD_binding_9"/>
    <property type="match status" value="1"/>
</dbReference>
<proteinExistence type="predicted"/>
<dbReference type="Proteomes" id="UP000068164">
    <property type="component" value="Unassembled WGS sequence"/>
</dbReference>
<protein>
    <submittedName>
        <fullName evidence="2">Hydroxyacylglutathione hydrolase</fullName>
    </submittedName>
</protein>
<sequence length="475" mass="51310">MTSRQDTRGKACRPAVAIIGGGVSGAGVAYHLASSTCSPPPTIVVFEPREELGRGLAYDTTDPTHRINVPAARMSLLPDRPEDFVEWMARNDAVADDPDASRPDGNLFPRRHVFGTYIASALAPLVQSGTVHHRRAAVVEVRRDGRRWEILDDEGGRTVADFLVIATSHPAPSAPRALRVLEGHPRFVANSTVAGALDVVRPADRVLVVGNGLTAADIVASLTRTGHRGQITSISRRGLRSRGHAPYPQEPFGAFETAPAHSATALLRGIRRTIAEATAVGLTWHAVIDQVRGHGHAIWQSLPIAERCRIVRHIRPYWDAHRFRIAPQVEEVLERAIAEGRMEVLAASVARVQRDGEAIHVELRRRHGAPLQKTFDAVVVTTGPAHGSILESQAWLARLRDQSRLQLDPTGLGIACTERSEAIGADGRPDPTLLISGPLARGTFGELMGLPQITEHAVLVARELATKVTAAGEYA</sequence>
<name>A0A109K429_9HYPH</name>
<evidence type="ECO:0000313" key="2">
    <source>
        <dbReference type="EMBL" id="KWV60348.1"/>
    </source>
</evidence>
<organism evidence="2 3">
    <name type="scientific">Rhizobium altiplani</name>
    <dbReference type="NCBI Taxonomy" id="1864509"/>
    <lineage>
        <taxon>Bacteria</taxon>
        <taxon>Pseudomonadati</taxon>
        <taxon>Pseudomonadota</taxon>
        <taxon>Alphaproteobacteria</taxon>
        <taxon>Hyphomicrobiales</taxon>
        <taxon>Rhizobiaceae</taxon>
        <taxon>Rhizobium/Agrobacterium group</taxon>
        <taxon>Rhizobium</taxon>
    </lineage>
</organism>
<comment type="caution">
    <text evidence="2">The sequence shown here is derived from an EMBL/GenBank/DDBJ whole genome shotgun (WGS) entry which is preliminary data.</text>
</comment>
<dbReference type="PANTHER" id="PTHR40254:SF1">
    <property type="entry name" value="BLR0577 PROTEIN"/>
    <property type="match status" value="1"/>
</dbReference>
<dbReference type="InterPro" id="IPR052189">
    <property type="entry name" value="L-asp_N-monooxygenase_NS-form"/>
</dbReference>
<gene>
    <name evidence="2" type="ORF">AS026_00360</name>
</gene>
<dbReference type="EMBL" id="LNCD01000001">
    <property type="protein sequence ID" value="KWV60348.1"/>
    <property type="molecule type" value="Genomic_DNA"/>
</dbReference>
<dbReference type="PANTHER" id="PTHR40254">
    <property type="entry name" value="BLR0577 PROTEIN"/>
    <property type="match status" value="1"/>
</dbReference>
<reference evidence="2 3" key="1">
    <citation type="submission" date="2015-11" db="EMBL/GenBank/DDBJ databases">
        <title>Draft Genome Sequence of the Strain BR 10423 (Rhizobium sp.) isolated from nodules of Mimosa pudica.</title>
        <authorList>
            <person name="Barauna A.C."/>
            <person name="Zilli J.E."/>
            <person name="Simoes-Araujo J.L."/>
            <person name="Reis V.M."/>
            <person name="James E.K."/>
            <person name="Reis F.B.Jr."/>
            <person name="Rouws L.F."/>
            <person name="Passos S.R."/>
            <person name="Gois S.R."/>
        </authorList>
    </citation>
    <scope>NUCLEOTIDE SEQUENCE [LARGE SCALE GENOMIC DNA]</scope>
    <source>
        <strain evidence="2 3">BR10423</strain>
    </source>
</reference>
<accession>A0A109K429</accession>
<keyword evidence="3" id="KW-1185">Reference proteome</keyword>
<dbReference type="GO" id="GO:0016787">
    <property type="term" value="F:hydrolase activity"/>
    <property type="evidence" value="ECO:0007669"/>
    <property type="project" value="UniProtKB-KW"/>
</dbReference>
<dbReference type="AlphaFoldDB" id="A0A109K429"/>